<evidence type="ECO:0000313" key="3">
    <source>
        <dbReference type="Proteomes" id="UP000007397"/>
    </source>
</evidence>
<dbReference type="HOGENOM" id="CLU_009583_33_0_9"/>
<feature type="domain" description="Glycosyl transferase family 1" evidence="1">
    <location>
        <begin position="190"/>
        <end position="347"/>
    </location>
</feature>
<dbReference type="InterPro" id="IPR001296">
    <property type="entry name" value="Glyco_trans_1"/>
</dbReference>
<dbReference type="KEGG" id="hhd:HBHAL_1974"/>
<dbReference type="PANTHER" id="PTHR12526">
    <property type="entry name" value="GLYCOSYLTRANSFERASE"/>
    <property type="match status" value="1"/>
</dbReference>
<dbReference type="SUPFAM" id="SSF53756">
    <property type="entry name" value="UDP-Glycosyltransferase/glycogen phosphorylase"/>
    <property type="match status" value="1"/>
</dbReference>
<dbReference type="PATRIC" id="fig|866895.3.peg.980"/>
<proteinExistence type="predicted"/>
<sequence length="384" mass="43312">MSEGKPVKVLHVVGVMNRAGTETMLMNIYRQIDKEKVQFDFVSYSNKEGHYDEEIRNLGGRVITLSNTQSVKDLYHVIKQNGPYQALHAHTLFHCGVANIAAILTGIPIRISHAHTTLDKNDSISRKIYIKLMRMVINMASTKRLACSKGAGKYLFGEKYLRKSSYSYFPNVINYGELLNEREEEVSNFKREVGLEDKLVFGHIGRFIDAKNHLYIIEIFKCLLKKEPNARLLLVGEGDLKQDIENRAKDEGISESIRFVGVRQDIATMLQSMDVFLFPSIYEGLGLVLLEAQAAGVPCIVSESIQPEADVGLDLFSKLNLREGAEVWAEAALSNVGKKEHNRNFIESSFNTNHYSLNQGISKLLKIYKIPGGGVYETRIDRHV</sequence>
<keyword evidence="2" id="KW-0808">Transferase</keyword>
<dbReference type="CDD" id="cd03812">
    <property type="entry name" value="GT4_CapH-like"/>
    <property type="match status" value="1"/>
</dbReference>
<dbReference type="PANTHER" id="PTHR12526:SF637">
    <property type="entry name" value="GLYCOSYLTRANSFERASE EPSF-RELATED"/>
    <property type="match status" value="1"/>
</dbReference>
<gene>
    <name evidence="2" type="ordered locus">HBHAL_1974</name>
</gene>
<dbReference type="Proteomes" id="UP000007397">
    <property type="component" value="Chromosome"/>
</dbReference>
<reference evidence="2 3" key="1">
    <citation type="journal article" date="2013" name="Environ. Microbiol.">
        <title>Chloride and organic osmolytes: a hybrid strategy to cope with elevated salinities by the moderately halophilic, chloride-dependent bacterium Halobacillus halophilus.</title>
        <authorList>
            <person name="Saum S.H."/>
            <person name="Pfeiffer F."/>
            <person name="Palm P."/>
            <person name="Rampp M."/>
            <person name="Schuster S.C."/>
            <person name="Muller V."/>
            <person name="Oesterhelt D."/>
        </authorList>
    </citation>
    <scope>NUCLEOTIDE SEQUENCE [LARGE SCALE GENOMIC DNA]</scope>
    <source>
        <strain evidence="3">ATCC 35676 / DSM 2266 / JCM 20832 / KCTC 3685 / LMG 17431 / NBRC 102448 / NCIMB 2269</strain>
    </source>
</reference>
<dbReference type="Pfam" id="PF00534">
    <property type="entry name" value="Glycos_transf_1"/>
    <property type="match status" value="1"/>
</dbReference>
<dbReference type="EC" id="2.4.-.-" evidence="2"/>
<dbReference type="EMBL" id="HE717023">
    <property type="protein sequence ID" value="CCG44335.1"/>
    <property type="molecule type" value="Genomic_DNA"/>
</dbReference>
<keyword evidence="3" id="KW-1185">Reference proteome</keyword>
<dbReference type="eggNOG" id="COG0438">
    <property type="taxonomic scope" value="Bacteria"/>
</dbReference>
<dbReference type="Gene3D" id="3.40.50.2000">
    <property type="entry name" value="Glycogen Phosphorylase B"/>
    <property type="match status" value="2"/>
</dbReference>
<evidence type="ECO:0000259" key="1">
    <source>
        <dbReference type="Pfam" id="PF00534"/>
    </source>
</evidence>
<dbReference type="RefSeq" id="WP_014642239.1">
    <property type="nucleotide sequence ID" value="NC_017668.1"/>
</dbReference>
<evidence type="ECO:0000313" key="2">
    <source>
        <dbReference type="EMBL" id="CCG44335.1"/>
    </source>
</evidence>
<dbReference type="AlphaFoldDB" id="I0JJL7"/>
<protein>
    <submittedName>
        <fullName evidence="2">Group 1 glycosyltransferase</fullName>
        <ecNumber evidence="2">2.4.-.-</ecNumber>
    </submittedName>
</protein>
<name>I0JJL7_HALH3</name>
<accession>I0JJL7</accession>
<organism evidence="2 3">
    <name type="scientific">Halobacillus halophilus (strain ATCC 35676 / DSM 2266 / JCM 20832 / KCTC 3685 / LMG 17431 / NBRC 102448 / NCIMB 2269)</name>
    <name type="common">Sporosarcina halophila</name>
    <dbReference type="NCBI Taxonomy" id="866895"/>
    <lineage>
        <taxon>Bacteria</taxon>
        <taxon>Bacillati</taxon>
        <taxon>Bacillota</taxon>
        <taxon>Bacilli</taxon>
        <taxon>Bacillales</taxon>
        <taxon>Bacillaceae</taxon>
        <taxon>Halobacillus</taxon>
    </lineage>
</organism>
<keyword evidence="2" id="KW-0328">Glycosyltransferase</keyword>
<dbReference type="STRING" id="866895.HBHAL_1974"/>
<dbReference type="GO" id="GO:0016757">
    <property type="term" value="F:glycosyltransferase activity"/>
    <property type="evidence" value="ECO:0007669"/>
    <property type="project" value="UniProtKB-KW"/>
</dbReference>